<proteinExistence type="predicted"/>
<keyword evidence="2" id="KW-1185">Reference proteome</keyword>
<protein>
    <submittedName>
        <fullName evidence="1">Uncharacterized protein</fullName>
    </submittedName>
</protein>
<comment type="caution">
    <text evidence="1">The sequence shown here is derived from an EMBL/GenBank/DDBJ whole genome shotgun (WGS) entry which is preliminary data.</text>
</comment>
<dbReference type="Proteomes" id="UP001055811">
    <property type="component" value="Linkage Group LG01"/>
</dbReference>
<gene>
    <name evidence="1" type="ORF">L2E82_02191</name>
</gene>
<reference evidence="1 2" key="2">
    <citation type="journal article" date="2022" name="Mol. Ecol. Resour.">
        <title>The genomes of chicory, endive, great burdock and yacon provide insights into Asteraceae paleo-polyploidization history and plant inulin production.</title>
        <authorList>
            <person name="Fan W."/>
            <person name="Wang S."/>
            <person name="Wang H."/>
            <person name="Wang A."/>
            <person name="Jiang F."/>
            <person name="Liu H."/>
            <person name="Zhao H."/>
            <person name="Xu D."/>
            <person name="Zhang Y."/>
        </authorList>
    </citation>
    <scope>NUCLEOTIDE SEQUENCE [LARGE SCALE GENOMIC DNA]</scope>
    <source>
        <strain evidence="2">cv. Punajuju</strain>
        <tissue evidence="1">Leaves</tissue>
    </source>
</reference>
<accession>A0ACB9H0M3</accession>
<evidence type="ECO:0000313" key="1">
    <source>
        <dbReference type="EMBL" id="KAI3789398.1"/>
    </source>
</evidence>
<reference evidence="2" key="1">
    <citation type="journal article" date="2022" name="Mol. Ecol. Resour.">
        <title>The genomes of chicory, endive, great burdock and yacon provide insights into Asteraceae palaeo-polyploidization history and plant inulin production.</title>
        <authorList>
            <person name="Fan W."/>
            <person name="Wang S."/>
            <person name="Wang H."/>
            <person name="Wang A."/>
            <person name="Jiang F."/>
            <person name="Liu H."/>
            <person name="Zhao H."/>
            <person name="Xu D."/>
            <person name="Zhang Y."/>
        </authorList>
    </citation>
    <scope>NUCLEOTIDE SEQUENCE [LARGE SCALE GENOMIC DNA]</scope>
    <source>
        <strain evidence="2">cv. Punajuju</strain>
    </source>
</reference>
<organism evidence="1 2">
    <name type="scientific">Cichorium intybus</name>
    <name type="common">Chicory</name>
    <dbReference type="NCBI Taxonomy" id="13427"/>
    <lineage>
        <taxon>Eukaryota</taxon>
        <taxon>Viridiplantae</taxon>
        <taxon>Streptophyta</taxon>
        <taxon>Embryophyta</taxon>
        <taxon>Tracheophyta</taxon>
        <taxon>Spermatophyta</taxon>
        <taxon>Magnoliopsida</taxon>
        <taxon>eudicotyledons</taxon>
        <taxon>Gunneridae</taxon>
        <taxon>Pentapetalae</taxon>
        <taxon>asterids</taxon>
        <taxon>campanulids</taxon>
        <taxon>Asterales</taxon>
        <taxon>Asteraceae</taxon>
        <taxon>Cichorioideae</taxon>
        <taxon>Cichorieae</taxon>
        <taxon>Cichoriinae</taxon>
        <taxon>Cichorium</taxon>
    </lineage>
</organism>
<dbReference type="EMBL" id="CM042009">
    <property type="protein sequence ID" value="KAI3789398.1"/>
    <property type="molecule type" value="Genomic_DNA"/>
</dbReference>
<evidence type="ECO:0000313" key="2">
    <source>
        <dbReference type="Proteomes" id="UP001055811"/>
    </source>
</evidence>
<name>A0ACB9H0M3_CICIN</name>
<sequence>MPECFNRCKIFSEAILTAGVKCPLLCKEFIVDAWQLYYARAKGADAVLLIAAILQDLDIKYMTKICKLIGLTALVEVHDENEMDRMLEINGIELIGINNRNLETFEVDISNTKKLLEGERGEKIRQRA</sequence>